<dbReference type="Proteomes" id="UP000269923">
    <property type="component" value="Unassembled WGS sequence"/>
</dbReference>
<evidence type="ECO:0000313" key="2">
    <source>
        <dbReference type="Proteomes" id="UP000269923"/>
    </source>
</evidence>
<protein>
    <submittedName>
        <fullName evidence="1">Uncharacterized protein</fullName>
    </submittedName>
</protein>
<reference evidence="1 2" key="1">
    <citation type="submission" date="2018-11" db="EMBL/GenBank/DDBJ databases">
        <title>Genomes From Bacteria Associated with the Canine Oral Cavity: a Test Case for Automated Genome-Based Taxonomic Assignment.</title>
        <authorList>
            <person name="Coil D.A."/>
            <person name="Jospin G."/>
            <person name="Darling A.E."/>
            <person name="Wallis C."/>
            <person name="Davis I.J."/>
            <person name="Harris S."/>
            <person name="Eisen J.A."/>
            <person name="Holcombe L.J."/>
            <person name="O'Flynn C."/>
        </authorList>
    </citation>
    <scope>NUCLEOTIDE SEQUENCE [LARGE SCALE GENOMIC DNA]</scope>
    <source>
        <strain evidence="1 2">COT-280</strain>
    </source>
</reference>
<sequence>MDSSVMDMPLTWRQTYNIDFPYQTEINQQTYFLRLNNFPDENLYTLVDEMLSPCLELEDLPINWTMETV</sequence>
<proteinExistence type="predicted"/>
<keyword evidence="2" id="KW-1185">Reference proteome</keyword>
<evidence type="ECO:0000313" key="1">
    <source>
        <dbReference type="EMBL" id="RRD89606.1"/>
    </source>
</evidence>
<name>A0A3P2A3Z3_9NEIS</name>
<gene>
    <name evidence="1" type="ORF">EII21_08240</name>
</gene>
<dbReference type="RefSeq" id="WP_124795508.1">
    <property type="nucleotide sequence ID" value="NZ_RQYC01000013.1"/>
</dbReference>
<dbReference type="OrthoDB" id="5518495at2"/>
<organism evidence="1 2">
    <name type="scientific">Conchiformibius steedae</name>
    <dbReference type="NCBI Taxonomy" id="153493"/>
    <lineage>
        <taxon>Bacteria</taxon>
        <taxon>Pseudomonadati</taxon>
        <taxon>Pseudomonadota</taxon>
        <taxon>Betaproteobacteria</taxon>
        <taxon>Neisseriales</taxon>
        <taxon>Neisseriaceae</taxon>
        <taxon>Conchiformibius</taxon>
    </lineage>
</organism>
<dbReference type="EMBL" id="RQYC01000013">
    <property type="protein sequence ID" value="RRD89606.1"/>
    <property type="molecule type" value="Genomic_DNA"/>
</dbReference>
<dbReference type="AlphaFoldDB" id="A0A3P2A3Z3"/>
<comment type="caution">
    <text evidence="1">The sequence shown here is derived from an EMBL/GenBank/DDBJ whole genome shotgun (WGS) entry which is preliminary data.</text>
</comment>
<accession>A0A3P2A3Z3</accession>